<comment type="caution">
    <text evidence="2">The sequence shown here is derived from an EMBL/GenBank/DDBJ whole genome shotgun (WGS) entry which is preliminary data.</text>
</comment>
<evidence type="ECO:0000259" key="1">
    <source>
        <dbReference type="Pfam" id="PF00496"/>
    </source>
</evidence>
<dbReference type="PANTHER" id="PTHR30290">
    <property type="entry name" value="PERIPLASMIC BINDING COMPONENT OF ABC TRANSPORTER"/>
    <property type="match status" value="1"/>
</dbReference>
<dbReference type="GO" id="GO:1904680">
    <property type="term" value="F:peptide transmembrane transporter activity"/>
    <property type="evidence" value="ECO:0007669"/>
    <property type="project" value="TreeGrafter"/>
</dbReference>
<dbReference type="AlphaFoldDB" id="A0A9D2ZTP3"/>
<dbReference type="PANTHER" id="PTHR30290:SF65">
    <property type="entry name" value="MONOACYL PHOSPHATIDYLINOSITOL TETRAMANNOSIDE-BINDING PROTEIN LPQW-RELATED"/>
    <property type="match status" value="1"/>
</dbReference>
<dbReference type="SUPFAM" id="SSF53850">
    <property type="entry name" value="Periplasmic binding protein-like II"/>
    <property type="match status" value="1"/>
</dbReference>
<name>A0A9D2ZTP3_9MICC</name>
<organism evidence="2 3">
    <name type="scientific">Candidatus Rothia avistercoris</name>
    <dbReference type="NCBI Taxonomy" id="2840479"/>
    <lineage>
        <taxon>Bacteria</taxon>
        <taxon>Bacillati</taxon>
        <taxon>Actinomycetota</taxon>
        <taxon>Actinomycetes</taxon>
        <taxon>Micrococcales</taxon>
        <taxon>Micrococcaceae</taxon>
        <taxon>Rothia</taxon>
    </lineage>
</organism>
<evidence type="ECO:0000313" key="3">
    <source>
        <dbReference type="Proteomes" id="UP000823908"/>
    </source>
</evidence>
<dbReference type="Proteomes" id="UP000823908">
    <property type="component" value="Unassembled WGS sequence"/>
</dbReference>
<dbReference type="EMBL" id="DWUS01000170">
    <property type="protein sequence ID" value="HJD51681.1"/>
    <property type="molecule type" value="Genomic_DNA"/>
</dbReference>
<accession>A0A9D2ZTP3</accession>
<dbReference type="InterPro" id="IPR000914">
    <property type="entry name" value="SBP_5_dom"/>
</dbReference>
<gene>
    <name evidence="2" type="ORF">H9908_07445</name>
</gene>
<dbReference type="InterPro" id="IPR039424">
    <property type="entry name" value="SBP_5"/>
</dbReference>
<protein>
    <recommendedName>
        <fullName evidence="1">Solute-binding protein family 5 domain-containing protein</fullName>
    </recommendedName>
</protein>
<dbReference type="GO" id="GO:0015833">
    <property type="term" value="P:peptide transport"/>
    <property type="evidence" value="ECO:0007669"/>
    <property type="project" value="TreeGrafter"/>
</dbReference>
<reference evidence="2" key="1">
    <citation type="journal article" date="2021" name="PeerJ">
        <title>Extensive microbial diversity within the chicken gut microbiome revealed by metagenomics and culture.</title>
        <authorList>
            <person name="Gilroy R."/>
            <person name="Ravi A."/>
            <person name="Getino M."/>
            <person name="Pursley I."/>
            <person name="Horton D.L."/>
            <person name="Alikhan N.F."/>
            <person name="Baker D."/>
            <person name="Gharbi K."/>
            <person name="Hall N."/>
            <person name="Watson M."/>
            <person name="Adriaenssens E.M."/>
            <person name="Foster-Nyarko E."/>
            <person name="Jarju S."/>
            <person name="Secka A."/>
            <person name="Antonio M."/>
            <person name="Oren A."/>
            <person name="Chaudhuri R.R."/>
            <person name="La Ragione R."/>
            <person name="Hildebrand F."/>
            <person name="Pallen M.J."/>
        </authorList>
    </citation>
    <scope>NUCLEOTIDE SEQUENCE</scope>
    <source>
        <strain evidence="2">ChiHjej10B9-4811</strain>
    </source>
</reference>
<sequence length="112" mass="12509">MTEPYYPIEGLFGTGLVHPAMEDPAIFNDGLLDTINNDYLSGPYKVDNWDSAQKVLTVVPNENWWGEKPLLERITFRQMEASAARAAFRNGEIDAVTANSLTAYVNAGWVKE</sequence>
<feature type="domain" description="Solute-binding protein family 5" evidence="1">
    <location>
        <begin position="40"/>
        <end position="99"/>
    </location>
</feature>
<dbReference type="Pfam" id="PF00496">
    <property type="entry name" value="SBP_bac_5"/>
    <property type="match status" value="1"/>
</dbReference>
<dbReference type="Gene3D" id="3.40.190.10">
    <property type="entry name" value="Periplasmic binding protein-like II"/>
    <property type="match status" value="1"/>
</dbReference>
<evidence type="ECO:0000313" key="2">
    <source>
        <dbReference type="EMBL" id="HJD51681.1"/>
    </source>
</evidence>
<reference evidence="2" key="2">
    <citation type="submission" date="2021-04" db="EMBL/GenBank/DDBJ databases">
        <authorList>
            <person name="Gilroy R."/>
        </authorList>
    </citation>
    <scope>NUCLEOTIDE SEQUENCE</scope>
    <source>
        <strain evidence="2">ChiHjej10B9-4811</strain>
    </source>
</reference>
<proteinExistence type="predicted"/>